<evidence type="ECO:0000313" key="3">
    <source>
        <dbReference type="EMBL" id="MBB6335578.1"/>
    </source>
</evidence>
<name>A0A923E3W6_9ACTO</name>
<evidence type="ECO:0000259" key="2">
    <source>
        <dbReference type="Pfam" id="PF00535"/>
    </source>
</evidence>
<proteinExistence type="predicted"/>
<accession>A0A923E3W6</accession>
<dbReference type="CDD" id="cd04179">
    <property type="entry name" value="DPM_DPG-synthase_like"/>
    <property type="match status" value="1"/>
</dbReference>
<feature type="region of interest" description="Disordered" evidence="1">
    <location>
        <begin position="284"/>
        <end position="361"/>
    </location>
</feature>
<evidence type="ECO:0000313" key="4">
    <source>
        <dbReference type="Proteomes" id="UP000617426"/>
    </source>
</evidence>
<protein>
    <submittedName>
        <fullName evidence="3">Glycosyltransferase involved in cell wall biosynthesis</fullName>
    </submittedName>
</protein>
<dbReference type="GO" id="GO:0006487">
    <property type="term" value="P:protein N-linked glycosylation"/>
    <property type="evidence" value="ECO:0007669"/>
    <property type="project" value="TreeGrafter"/>
</dbReference>
<organism evidence="3 4">
    <name type="scientific">Schaalia hyovaginalis</name>
    <dbReference type="NCBI Taxonomy" id="29316"/>
    <lineage>
        <taxon>Bacteria</taxon>
        <taxon>Bacillati</taxon>
        <taxon>Actinomycetota</taxon>
        <taxon>Actinomycetes</taxon>
        <taxon>Actinomycetales</taxon>
        <taxon>Actinomycetaceae</taxon>
        <taxon>Schaalia</taxon>
    </lineage>
</organism>
<reference evidence="3" key="1">
    <citation type="submission" date="2020-08" db="EMBL/GenBank/DDBJ databases">
        <title>Sequencing the genomes of 1000 actinobacteria strains.</title>
        <authorList>
            <person name="Klenk H.-P."/>
        </authorList>
    </citation>
    <scope>NUCLEOTIDE SEQUENCE</scope>
    <source>
        <strain evidence="3">DSM 10695</strain>
    </source>
</reference>
<dbReference type="Pfam" id="PF00535">
    <property type="entry name" value="Glycos_transf_2"/>
    <property type="match status" value="1"/>
</dbReference>
<feature type="domain" description="Glycosyltransferase 2-like" evidence="2">
    <location>
        <begin position="3"/>
        <end position="125"/>
    </location>
</feature>
<dbReference type="InterPro" id="IPR001173">
    <property type="entry name" value="Glyco_trans_2-like"/>
</dbReference>
<dbReference type="EMBL" id="JACHMK010000001">
    <property type="protein sequence ID" value="MBB6335578.1"/>
    <property type="molecule type" value="Genomic_DNA"/>
</dbReference>
<dbReference type="Gene3D" id="3.90.550.10">
    <property type="entry name" value="Spore Coat Polysaccharide Biosynthesis Protein SpsA, Chain A"/>
    <property type="match status" value="1"/>
</dbReference>
<keyword evidence="4" id="KW-1185">Reference proteome</keyword>
<sequence length="361" mass="38883">MIVLIPAFRPDTRLARLVLDLHRADPSIQAVVVDDGSGPDYAVYFNAARAAGADLVPHVVNRGKGAALRTGIARAAELRPGEPVVTADADGQHLVEDILAVGRECEETGQIVLGVRSFDGDVPFRSKFGNDATALAFRLATGVRLPDTQTGLRAFPAGDLHWLLEVPGDRYEYELSVLLKAAESGLPFIQHPIRTIYEEGNATSHFRPLRDSARIYAPLVKFSASSLVGAVVDYVGVIGLHALIGGLLIPVVAARALSAGVNFALNRRVFHARRGTVMRTASSTRSWPWGSWGRPTSRSRPRSPSASHCGWPSRSWMSRCMPRPTGSSAPGCSRSGRALVRRGPRAGPPVSRRRAARLRVG</sequence>
<dbReference type="Proteomes" id="UP000617426">
    <property type="component" value="Unassembled WGS sequence"/>
</dbReference>
<evidence type="ECO:0000256" key="1">
    <source>
        <dbReference type="SAM" id="MobiDB-lite"/>
    </source>
</evidence>
<dbReference type="SUPFAM" id="SSF53448">
    <property type="entry name" value="Nucleotide-diphospho-sugar transferases"/>
    <property type="match status" value="1"/>
</dbReference>
<gene>
    <name evidence="3" type="ORF">HD592_002143</name>
</gene>
<dbReference type="RefSeq" id="WP_184454027.1">
    <property type="nucleotide sequence ID" value="NZ_JACHMK010000001.1"/>
</dbReference>
<feature type="compositionally biased region" description="Basic residues" evidence="1">
    <location>
        <begin position="351"/>
        <end position="361"/>
    </location>
</feature>
<dbReference type="AlphaFoldDB" id="A0A923E3W6"/>
<dbReference type="InterPro" id="IPR029044">
    <property type="entry name" value="Nucleotide-diphossugar_trans"/>
</dbReference>
<dbReference type="PANTHER" id="PTHR10859:SF114">
    <property type="entry name" value="DOLICHOL-PHOSPHATE MANNOSYLTRANSFERASE"/>
    <property type="match status" value="1"/>
</dbReference>
<comment type="caution">
    <text evidence="3">The sequence shown here is derived from an EMBL/GenBank/DDBJ whole genome shotgun (WGS) entry which is preliminary data.</text>
</comment>
<dbReference type="PANTHER" id="PTHR10859">
    <property type="entry name" value="GLYCOSYL TRANSFERASE"/>
    <property type="match status" value="1"/>
</dbReference>
<feature type="compositionally biased region" description="Low complexity" evidence="1">
    <location>
        <begin position="294"/>
        <end position="305"/>
    </location>
</feature>